<evidence type="ECO:0000313" key="2">
    <source>
        <dbReference type="Proteomes" id="UP001359559"/>
    </source>
</evidence>
<comment type="caution">
    <text evidence="1">The sequence shown here is derived from an EMBL/GenBank/DDBJ whole genome shotgun (WGS) entry which is preliminary data.</text>
</comment>
<reference evidence="1 2" key="1">
    <citation type="submission" date="2024-01" db="EMBL/GenBank/DDBJ databases">
        <title>The genomes of 5 underutilized Papilionoideae crops provide insights into root nodulation and disease resistance.</title>
        <authorList>
            <person name="Yuan L."/>
        </authorList>
    </citation>
    <scope>NUCLEOTIDE SEQUENCE [LARGE SCALE GENOMIC DNA]</scope>
    <source>
        <strain evidence="1">LY-2023</strain>
        <tissue evidence="1">Leaf</tissue>
    </source>
</reference>
<gene>
    <name evidence="1" type="ORF">RJT34_02057</name>
</gene>
<evidence type="ECO:0000313" key="1">
    <source>
        <dbReference type="EMBL" id="KAK7317646.1"/>
    </source>
</evidence>
<organism evidence="1 2">
    <name type="scientific">Clitoria ternatea</name>
    <name type="common">Butterfly pea</name>
    <dbReference type="NCBI Taxonomy" id="43366"/>
    <lineage>
        <taxon>Eukaryota</taxon>
        <taxon>Viridiplantae</taxon>
        <taxon>Streptophyta</taxon>
        <taxon>Embryophyta</taxon>
        <taxon>Tracheophyta</taxon>
        <taxon>Spermatophyta</taxon>
        <taxon>Magnoliopsida</taxon>
        <taxon>eudicotyledons</taxon>
        <taxon>Gunneridae</taxon>
        <taxon>Pentapetalae</taxon>
        <taxon>rosids</taxon>
        <taxon>fabids</taxon>
        <taxon>Fabales</taxon>
        <taxon>Fabaceae</taxon>
        <taxon>Papilionoideae</taxon>
        <taxon>50 kb inversion clade</taxon>
        <taxon>NPAAA clade</taxon>
        <taxon>indigoferoid/millettioid clade</taxon>
        <taxon>Phaseoleae</taxon>
        <taxon>Clitoria</taxon>
    </lineage>
</organism>
<protein>
    <submittedName>
        <fullName evidence="1">Uncharacterized protein</fullName>
    </submittedName>
</protein>
<sequence length="82" mass="9079">MWKLCMFDYGQVNCYELADMGRRIVLCVLKFLSLSSSSPTRHPLSQSSAVVPVGNFSVVPYNVLAKIAASFDHLNLRTASLI</sequence>
<proteinExistence type="predicted"/>
<dbReference type="EMBL" id="JAYKXN010000001">
    <property type="protein sequence ID" value="KAK7317646.1"/>
    <property type="molecule type" value="Genomic_DNA"/>
</dbReference>
<accession>A0AAN9Q059</accession>
<dbReference type="AlphaFoldDB" id="A0AAN9Q059"/>
<dbReference type="Proteomes" id="UP001359559">
    <property type="component" value="Unassembled WGS sequence"/>
</dbReference>
<name>A0AAN9Q059_CLITE</name>
<keyword evidence="2" id="KW-1185">Reference proteome</keyword>